<feature type="signal peptide" evidence="2">
    <location>
        <begin position="1"/>
        <end position="23"/>
    </location>
</feature>
<keyword evidence="4" id="KW-1185">Reference proteome</keyword>
<protein>
    <submittedName>
        <fullName evidence="3">Uncharacterized protein</fullName>
    </submittedName>
</protein>
<dbReference type="AlphaFoldDB" id="A0AAD5YZE7"/>
<comment type="caution">
    <text evidence="3">The sequence shown here is derived from an EMBL/GenBank/DDBJ whole genome shotgun (WGS) entry which is preliminary data.</text>
</comment>
<feature type="chain" id="PRO_5042012525" evidence="2">
    <location>
        <begin position="24"/>
        <end position="332"/>
    </location>
</feature>
<evidence type="ECO:0000313" key="3">
    <source>
        <dbReference type="EMBL" id="KAJ3574753.1"/>
    </source>
</evidence>
<organism evidence="3 4">
    <name type="scientific">Leucocoprinus birnbaumii</name>
    <dbReference type="NCBI Taxonomy" id="56174"/>
    <lineage>
        <taxon>Eukaryota</taxon>
        <taxon>Fungi</taxon>
        <taxon>Dikarya</taxon>
        <taxon>Basidiomycota</taxon>
        <taxon>Agaricomycotina</taxon>
        <taxon>Agaricomycetes</taxon>
        <taxon>Agaricomycetidae</taxon>
        <taxon>Agaricales</taxon>
        <taxon>Agaricineae</taxon>
        <taxon>Agaricaceae</taxon>
        <taxon>Leucocoprinus</taxon>
    </lineage>
</organism>
<feature type="transmembrane region" description="Helical" evidence="1">
    <location>
        <begin position="247"/>
        <end position="268"/>
    </location>
</feature>
<accession>A0AAD5YZE7</accession>
<feature type="transmembrane region" description="Helical" evidence="1">
    <location>
        <begin position="179"/>
        <end position="200"/>
    </location>
</feature>
<feature type="transmembrane region" description="Helical" evidence="1">
    <location>
        <begin position="137"/>
        <end position="159"/>
    </location>
</feature>
<gene>
    <name evidence="3" type="ORF">NP233_g1555</name>
</gene>
<evidence type="ECO:0000313" key="4">
    <source>
        <dbReference type="Proteomes" id="UP001213000"/>
    </source>
</evidence>
<feature type="transmembrane region" description="Helical" evidence="1">
    <location>
        <begin position="92"/>
        <end position="117"/>
    </location>
</feature>
<evidence type="ECO:0000256" key="1">
    <source>
        <dbReference type="SAM" id="Phobius"/>
    </source>
</evidence>
<reference evidence="3" key="1">
    <citation type="submission" date="2022-07" db="EMBL/GenBank/DDBJ databases">
        <title>Genome Sequence of Leucocoprinus birnbaumii.</title>
        <authorList>
            <person name="Buettner E."/>
        </authorList>
    </citation>
    <scope>NUCLEOTIDE SEQUENCE</scope>
    <source>
        <strain evidence="3">VT141</strain>
    </source>
</reference>
<sequence length="332" mass="36113">MPSRPRIPLSLLILVVSPTFASASGGPNNDVLDSSGSGEGASFYLEPMDAAHFAFCVVFAVVTFLQSLRALNNLRRRIIKFPPSISSLDFSTGFAFPIFLLASTISLTISYILHGIYWGVTNNVNDSIPRKFSSGYFGAWNATGFLADISLLLSILALLSHREKILLDTPRTTRSVKRAADMILLVVLLGLSMGTVSLEVAGLAEGIRHNLYLTYLSFFLFGVLDVAVHSIILFAQSRDSFIEDHSITLCTAFVISPLFFIYAVFPILVEGLLKPDIDPDAYQDEPVWQLAGLALGCITEVIVIQTCLGFGVPRMEIASEETGLDPEPDKAA</sequence>
<feature type="transmembrane region" description="Helical" evidence="1">
    <location>
        <begin position="50"/>
        <end position="71"/>
    </location>
</feature>
<feature type="transmembrane region" description="Helical" evidence="1">
    <location>
        <begin position="288"/>
        <end position="312"/>
    </location>
</feature>
<feature type="transmembrane region" description="Helical" evidence="1">
    <location>
        <begin position="212"/>
        <end position="235"/>
    </location>
</feature>
<keyword evidence="1" id="KW-1133">Transmembrane helix</keyword>
<dbReference type="EMBL" id="JANIEX010000058">
    <property type="protein sequence ID" value="KAJ3574753.1"/>
    <property type="molecule type" value="Genomic_DNA"/>
</dbReference>
<name>A0AAD5YZE7_9AGAR</name>
<keyword evidence="2" id="KW-0732">Signal</keyword>
<dbReference type="Proteomes" id="UP001213000">
    <property type="component" value="Unassembled WGS sequence"/>
</dbReference>
<keyword evidence="1" id="KW-0472">Membrane</keyword>
<proteinExistence type="predicted"/>
<evidence type="ECO:0000256" key="2">
    <source>
        <dbReference type="SAM" id="SignalP"/>
    </source>
</evidence>
<keyword evidence="1" id="KW-0812">Transmembrane</keyword>